<evidence type="ECO:0000259" key="1">
    <source>
        <dbReference type="Pfam" id="PF10354"/>
    </source>
</evidence>
<accession>A0A6A4P999</accession>
<dbReference type="AlphaFoldDB" id="A0A6A4P999"/>
<dbReference type="EMBL" id="WOCE01000015">
    <property type="protein sequence ID" value="KAE9598572.1"/>
    <property type="molecule type" value="Genomic_DNA"/>
</dbReference>
<protein>
    <recommendedName>
        <fullName evidence="1">25S rRNA (uridine-N(3))-methyltransferase BMT5-like domain-containing protein</fullName>
    </recommendedName>
</protein>
<feature type="domain" description="25S rRNA (uridine-N(3))-methyltransferase BMT5-like" evidence="1">
    <location>
        <begin position="28"/>
        <end position="59"/>
    </location>
</feature>
<evidence type="ECO:0000313" key="3">
    <source>
        <dbReference type="Proteomes" id="UP000447434"/>
    </source>
</evidence>
<keyword evidence="3" id="KW-1185">Reference proteome</keyword>
<sequence>MKKKRVCKKQVERVPKWVTHYCSDHKILLVGEGDFSFSLSLAQSFGSSSNIVASSLDSYVFTQGIGLRTLVKKTHILLSLLVCFENDMKGVYLCKDFNFFYLLPFVTFQESN</sequence>
<comment type="caution">
    <text evidence="2">The sequence shown here is derived from an EMBL/GenBank/DDBJ whole genome shotgun (WGS) entry which is preliminary data.</text>
</comment>
<dbReference type="Proteomes" id="UP000447434">
    <property type="component" value="Chromosome 15"/>
</dbReference>
<dbReference type="GO" id="GO:0070042">
    <property type="term" value="F:rRNA (uridine-N3-)-methyltransferase activity"/>
    <property type="evidence" value="ECO:0007669"/>
    <property type="project" value="InterPro"/>
</dbReference>
<gene>
    <name evidence="2" type="ORF">Lalb_Chr15g0082421</name>
</gene>
<dbReference type="GO" id="GO:0070475">
    <property type="term" value="P:rRNA base methylation"/>
    <property type="evidence" value="ECO:0007669"/>
    <property type="project" value="InterPro"/>
</dbReference>
<evidence type="ECO:0000313" key="2">
    <source>
        <dbReference type="EMBL" id="KAE9598572.1"/>
    </source>
</evidence>
<organism evidence="2 3">
    <name type="scientific">Lupinus albus</name>
    <name type="common">White lupine</name>
    <name type="synonym">Lupinus termis</name>
    <dbReference type="NCBI Taxonomy" id="3870"/>
    <lineage>
        <taxon>Eukaryota</taxon>
        <taxon>Viridiplantae</taxon>
        <taxon>Streptophyta</taxon>
        <taxon>Embryophyta</taxon>
        <taxon>Tracheophyta</taxon>
        <taxon>Spermatophyta</taxon>
        <taxon>Magnoliopsida</taxon>
        <taxon>eudicotyledons</taxon>
        <taxon>Gunneridae</taxon>
        <taxon>Pentapetalae</taxon>
        <taxon>rosids</taxon>
        <taxon>fabids</taxon>
        <taxon>Fabales</taxon>
        <taxon>Fabaceae</taxon>
        <taxon>Papilionoideae</taxon>
        <taxon>50 kb inversion clade</taxon>
        <taxon>genistoids sensu lato</taxon>
        <taxon>core genistoids</taxon>
        <taxon>Genisteae</taxon>
        <taxon>Lupinus</taxon>
    </lineage>
</organism>
<proteinExistence type="predicted"/>
<dbReference type="OrthoDB" id="273345at2759"/>
<dbReference type="InterPro" id="IPR019446">
    <property type="entry name" value="BMT5-like"/>
</dbReference>
<reference evidence="3" key="1">
    <citation type="journal article" date="2020" name="Nat. Commun.">
        <title>Genome sequence of the cluster root forming white lupin.</title>
        <authorList>
            <person name="Hufnagel B."/>
            <person name="Marques A."/>
            <person name="Soriano A."/>
            <person name="Marques L."/>
            <person name="Divol F."/>
            <person name="Doumas P."/>
            <person name="Sallet E."/>
            <person name="Mancinotti D."/>
            <person name="Carrere S."/>
            <person name="Marande W."/>
            <person name="Arribat S."/>
            <person name="Keller J."/>
            <person name="Huneau C."/>
            <person name="Blein T."/>
            <person name="Aime D."/>
            <person name="Laguerre M."/>
            <person name="Taylor J."/>
            <person name="Schubert V."/>
            <person name="Nelson M."/>
            <person name="Geu-Flores F."/>
            <person name="Crespi M."/>
            <person name="Gallardo-Guerrero K."/>
            <person name="Delaux P.-M."/>
            <person name="Salse J."/>
            <person name="Berges H."/>
            <person name="Guyot R."/>
            <person name="Gouzy J."/>
            <person name="Peret B."/>
        </authorList>
    </citation>
    <scope>NUCLEOTIDE SEQUENCE [LARGE SCALE GENOMIC DNA]</scope>
    <source>
        <strain evidence="3">cv. Amiga</strain>
    </source>
</reference>
<dbReference type="Pfam" id="PF10354">
    <property type="entry name" value="BMT5-like"/>
    <property type="match status" value="1"/>
</dbReference>
<name>A0A6A4P999_LUPAL</name>